<reference evidence="1" key="1">
    <citation type="submission" date="2022-10" db="EMBL/GenBank/DDBJ databases">
        <title>The complete genomes of actinobacterial strains from the NBC collection.</title>
        <authorList>
            <person name="Joergensen T.S."/>
            <person name="Alvarez Arevalo M."/>
            <person name="Sterndorff E.B."/>
            <person name="Faurdal D."/>
            <person name="Vuksanovic O."/>
            <person name="Mourched A.-S."/>
            <person name="Charusanti P."/>
            <person name="Shaw S."/>
            <person name="Blin K."/>
            <person name="Weber T."/>
        </authorList>
    </citation>
    <scope>NUCLEOTIDE SEQUENCE</scope>
    <source>
        <strain evidence="1">NBC_00148</strain>
    </source>
</reference>
<protein>
    <submittedName>
        <fullName evidence="1">Uncharacterized protein</fullName>
    </submittedName>
</protein>
<dbReference type="EMBL" id="CP108169">
    <property type="protein sequence ID" value="WTQ75117.1"/>
    <property type="molecule type" value="Genomic_DNA"/>
</dbReference>
<evidence type="ECO:0000313" key="1">
    <source>
        <dbReference type="EMBL" id="WTQ75117.1"/>
    </source>
</evidence>
<gene>
    <name evidence="1" type="ORF">OG222_19415</name>
</gene>
<name>A0AAU1LV71_9ACTN</name>
<dbReference type="AlphaFoldDB" id="A0AAU1LV71"/>
<proteinExistence type="predicted"/>
<organism evidence="1">
    <name type="scientific">Streptomyces sp. NBC_00148</name>
    <dbReference type="NCBI Taxonomy" id="2903626"/>
    <lineage>
        <taxon>Bacteria</taxon>
        <taxon>Bacillati</taxon>
        <taxon>Actinomycetota</taxon>
        <taxon>Actinomycetes</taxon>
        <taxon>Kitasatosporales</taxon>
        <taxon>Streptomycetaceae</taxon>
        <taxon>Streptomyces</taxon>
    </lineage>
</organism>
<accession>A0AAU1LV71</accession>
<sequence>MQRRLLADVQHGLVDRLSQDLDVATENPDPVEDIATAVRTGLEQRGWRVEALETDPPSARLIGRRHARDSFDLSELQARLGGADWIDDTEFAAYGLDEQAITDLRQWAQIWADDIGERLHEAEASHDD</sequence>